<evidence type="ECO:0000256" key="1">
    <source>
        <dbReference type="SAM" id="MobiDB-lite"/>
    </source>
</evidence>
<evidence type="ECO:0008006" key="4">
    <source>
        <dbReference type="Google" id="ProtNLM"/>
    </source>
</evidence>
<organism evidence="2 3">
    <name type="scientific">Luteimonas fraxinea</name>
    <dbReference type="NCBI Taxonomy" id="2901869"/>
    <lineage>
        <taxon>Bacteria</taxon>
        <taxon>Pseudomonadati</taxon>
        <taxon>Pseudomonadota</taxon>
        <taxon>Gammaproteobacteria</taxon>
        <taxon>Lysobacterales</taxon>
        <taxon>Lysobacteraceae</taxon>
        <taxon>Luteimonas</taxon>
    </lineage>
</organism>
<gene>
    <name evidence="2" type="ORF">LTT95_14340</name>
</gene>
<reference evidence="2" key="1">
    <citation type="submission" date="2021-12" db="EMBL/GenBank/DDBJ databases">
        <authorList>
            <person name="Ulrich A."/>
        </authorList>
    </citation>
    <scope>NUCLEOTIDE SEQUENCE</scope>
    <source>
        <strain evidence="2">A1P009</strain>
    </source>
</reference>
<dbReference type="RefSeq" id="WP_232137299.1">
    <property type="nucleotide sequence ID" value="NZ_JAJQKU010000004.1"/>
</dbReference>
<dbReference type="Proteomes" id="UP001430360">
    <property type="component" value="Unassembled WGS sequence"/>
</dbReference>
<reference evidence="2" key="2">
    <citation type="journal article" date="2022" name="Syst. Appl. Microbiol.">
        <title>Physiological and genomic characterisation of Luteimonas fraxinea sp. nov., a bacterial species associated with trees tolerant to ash dieback.</title>
        <authorList>
            <person name="Ulrich K."/>
            <person name="Becker R."/>
            <person name="Behrendt U."/>
            <person name="Kube M."/>
            <person name="Schneck V."/>
            <person name="Ulrich A."/>
        </authorList>
    </citation>
    <scope>NUCLEOTIDE SEQUENCE</scope>
    <source>
        <strain evidence="2">A1P009</strain>
    </source>
</reference>
<dbReference type="EMBL" id="JAJQKU010000004">
    <property type="protein sequence ID" value="MCD9098119.1"/>
    <property type="molecule type" value="Genomic_DNA"/>
</dbReference>
<comment type="caution">
    <text evidence="2">The sequence shown here is derived from an EMBL/GenBank/DDBJ whole genome shotgun (WGS) entry which is preliminary data.</text>
</comment>
<sequence>MSDHRLLSEEIRSQHADAIALGRSFKTHGVSEQAAKEFLRTDEGLLYQQRLIEADPTASAQVIRERAVLQTMSGQELPRLVSISEPLVKAVPSGTQPTPYTPFFGKESDFLREVASGGSINERFGLPIASEAPVYDLYRIVPKAPTEVFMSTVAPTSELGGAVARTGGATQYLVPNRNLFSEAVRVSSLGNDLSLHEGLSAGRSIGASITAPVESGALTNGGSGLAKTVGAAGLFLTAHDALTSSARSDALRDQGSVLAAQSELNHFAGRNIGGWAGAAAGAELGLATFGRTPQTAVIGGVVGGVIGSVAGERIADREDAKKIYSQIDKDGVQWRLAGKQWERQELADLTQDAATQPQRRSFSALPEKTSELNYRATNAAVDLTSRDQPSPANPFKLAAGAEDRASLQRADWQRDTRGDGWYRDIVSRVEAPDIPVFGREIASPARARGSARR</sequence>
<keyword evidence="3" id="KW-1185">Reference proteome</keyword>
<proteinExistence type="predicted"/>
<feature type="region of interest" description="Disordered" evidence="1">
    <location>
        <begin position="383"/>
        <end position="402"/>
    </location>
</feature>
<protein>
    <recommendedName>
        <fullName evidence="4">Glycine zipper domain-containing protein</fullName>
    </recommendedName>
</protein>
<evidence type="ECO:0000313" key="3">
    <source>
        <dbReference type="Proteomes" id="UP001430360"/>
    </source>
</evidence>
<evidence type="ECO:0000313" key="2">
    <source>
        <dbReference type="EMBL" id="MCD9098119.1"/>
    </source>
</evidence>
<accession>A0ABS8UHE0</accession>
<name>A0ABS8UHE0_9GAMM</name>